<evidence type="ECO:0000313" key="3">
    <source>
        <dbReference type="Proteomes" id="UP000717328"/>
    </source>
</evidence>
<reference evidence="2" key="2">
    <citation type="submission" date="2021-10" db="EMBL/GenBank/DDBJ databases">
        <title>Phylogenomics reveals ancestral predisposition of the termite-cultivated fungus Termitomyces towards a domesticated lifestyle.</title>
        <authorList>
            <person name="Auxier B."/>
            <person name="Grum-Grzhimaylo A."/>
            <person name="Cardenas M.E."/>
            <person name="Lodge J.D."/>
            <person name="Laessoe T."/>
            <person name="Pedersen O."/>
            <person name="Smith M.E."/>
            <person name="Kuyper T.W."/>
            <person name="Franco-Molano E.A."/>
            <person name="Baroni T.J."/>
            <person name="Aanen D.K."/>
        </authorList>
    </citation>
    <scope>NUCLEOTIDE SEQUENCE</scope>
    <source>
        <strain evidence="2">D49</strain>
    </source>
</reference>
<feature type="region of interest" description="Disordered" evidence="1">
    <location>
        <begin position="112"/>
        <end position="131"/>
    </location>
</feature>
<dbReference type="Proteomes" id="UP000717328">
    <property type="component" value="Unassembled WGS sequence"/>
</dbReference>
<evidence type="ECO:0000313" key="2">
    <source>
        <dbReference type="EMBL" id="KAG5635120.1"/>
    </source>
</evidence>
<proteinExistence type="predicted"/>
<protein>
    <submittedName>
        <fullName evidence="2">Uncharacterized protein</fullName>
    </submittedName>
</protein>
<name>A0A9P7FPV7_9AGAR</name>
<feature type="compositionally biased region" description="Polar residues" evidence="1">
    <location>
        <begin position="116"/>
        <end position="131"/>
    </location>
</feature>
<evidence type="ECO:0000256" key="1">
    <source>
        <dbReference type="SAM" id="MobiDB-lite"/>
    </source>
</evidence>
<dbReference type="OrthoDB" id="2756615at2759"/>
<sequence>MCVCHVPRSFVSIDGFTVPQDPRLAVTAPRASMVPLPVPVLPDGMHALTSQLIADDGDTSRMYTGPWACKAWQYQTGEQPYVTLPCGGAVHQAKGRPLPDHGYVHHTVALQPHEPQGSTCTKPSSRSTARL</sequence>
<organism evidence="2 3">
    <name type="scientific">Sphagnurus paluster</name>
    <dbReference type="NCBI Taxonomy" id="117069"/>
    <lineage>
        <taxon>Eukaryota</taxon>
        <taxon>Fungi</taxon>
        <taxon>Dikarya</taxon>
        <taxon>Basidiomycota</taxon>
        <taxon>Agaricomycotina</taxon>
        <taxon>Agaricomycetes</taxon>
        <taxon>Agaricomycetidae</taxon>
        <taxon>Agaricales</taxon>
        <taxon>Tricholomatineae</taxon>
        <taxon>Lyophyllaceae</taxon>
        <taxon>Sphagnurus</taxon>
    </lineage>
</organism>
<reference evidence="2" key="1">
    <citation type="submission" date="2021-02" db="EMBL/GenBank/DDBJ databases">
        <authorList>
            <person name="Nieuwenhuis M."/>
            <person name="Van De Peppel L.J.J."/>
        </authorList>
    </citation>
    <scope>NUCLEOTIDE SEQUENCE</scope>
    <source>
        <strain evidence="2">D49</strain>
    </source>
</reference>
<gene>
    <name evidence="2" type="ORF">H0H81_012391</name>
</gene>
<accession>A0A9P7FPV7</accession>
<comment type="caution">
    <text evidence="2">The sequence shown here is derived from an EMBL/GenBank/DDBJ whole genome shotgun (WGS) entry which is preliminary data.</text>
</comment>
<dbReference type="AlphaFoldDB" id="A0A9P7FPV7"/>
<keyword evidence="3" id="KW-1185">Reference proteome</keyword>
<dbReference type="EMBL" id="JABCKI010006176">
    <property type="protein sequence ID" value="KAG5635120.1"/>
    <property type="molecule type" value="Genomic_DNA"/>
</dbReference>